<dbReference type="InterPro" id="IPR013022">
    <property type="entry name" value="Xyl_isomerase-like_TIM-brl"/>
</dbReference>
<evidence type="ECO:0000256" key="2">
    <source>
        <dbReference type="NCBIfam" id="TIGR00542"/>
    </source>
</evidence>
<dbReference type="InterPro" id="IPR050417">
    <property type="entry name" value="Sugar_Epim/Isomerase"/>
</dbReference>
<evidence type="ECO:0000256" key="1">
    <source>
        <dbReference type="ARBA" id="ARBA00023235"/>
    </source>
</evidence>
<evidence type="ECO:0000259" key="3">
    <source>
        <dbReference type="Pfam" id="PF01261"/>
    </source>
</evidence>
<dbReference type="InterPro" id="IPR004560">
    <property type="entry name" value="L-Ru-5P_3-Epase"/>
</dbReference>
<keyword evidence="1" id="KW-0413">Isomerase</keyword>
<dbReference type="Proteomes" id="UP001596171">
    <property type="component" value="Unassembled WGS sequence"/>
</dbReference>
<proteinExistence type="predicted"/>
<sequence length="287" mass="32598">MLGIYEKALPHQMDWNQKLKLAKDLGFDFVEMSVDESDERLARLDWDSNEVEAVHQAIVRNNLPILSMCLSGHRRFPLGSLQLKSRETALSMMLKAIKLASRLGIRNIQLAGYDVYYEDKSPLTRQLFLQNLTKCVKMAEKYEVMLSIEIMDDPFINSISKVQHIKTLIHSPWLQAYPDIGNLSAWPENDVGYELEHGIDNIAAVHLKDTLPVHGDFPGKFKNVPFGEGAVDFVGCLRILKSLGYNGPYMIEMWSETSSNPVKEIKVAKQFIDEVFAKAETEVDDHA</sequence>
<evidence type="ECO:0000313" key="5">
    <source>
        <dbReference type="Proteomes" id="UP001596171"/>
    </source>
</evidence>
<dbReference type="InterPro" id="IPR036237">
    <property type="entry name" value="Xyl_isomerase-like_sf"/>
</dbReference>
<dbReference type="NCBIfam" id="NF009688">
    <property type="entry name" value="PRK13209.1"/>
    <property type="match status" value="1"/>
</dbReference>
<dbReference type="NCBIfam" id="TIGR00542">
    <property type="entry name" value="hxl6Piso_put"/>
    <property type="match status" value="1"/>
</dbReference>
<dbReference type="NCBIfam" id="NF009689">
    <property type="entry name" value="PRK13210.1"/>
    <property type="match status" value="1"/>
</dbReference>
<dbReference type="SUPFAM" id="SSF51658">
    <property type="entry name" value="Xylose isomerase-like"/>
    <property type="match status" value="1"/>
</dbReference>
<comment type="caution">
    <text evidence="4">The sequence shown here is derived from an EMBL/GenBank/DDBJ whole genome shotgun (WGS) entry which is preliminary data.</text>
</comment>
<dbReference type="Pfam" id="PF01261">
    <property type="entry name" value="AP_endonuc_2"/>
    <property type="match status" value="1"/>
</dbReference>
<organism evidence="4 5">
    <name type="scientific">Lactiplantibacillus nangangensis</name>
    <dbReference type="NCBI Taxonomy" id="2559917"/>
    <lineage>
        <taxon>Bacteria</taxon>
        <taxon>Bacillati</taxon>
        <taxon>Bacillota</taxon>
        <taxon>Bacilli</taxon>
        <taxon>Lactobacillales</taxon>
        <taxon>Lactobacillaceae</taxon>
        <taxon>Lactiplantibacillus</taxon>
    </lineage>
</organism>
<dbReference type="EMBL" id="JBHSSE010000003">
    <property type="protein sequence ID" value="MFC6200681.1"/>
    <property type="molecule type" value="Genomic_DNA"/>
</dbReference>
<dbReference type="PANTHER" id="PTHR43489:SF1">
    <property type="entry name" value="L-RIBULOSE-5-PHOSPHATE 3-EPIMERASE SGBU-RELATED"/>
    <property type="match status" value="1"/>
</dbReference>
<name>A0ABW1SGH9_9LACO</name>
<keyword evidence="5" id="KW-1185">Reference proteome</keyword>
<protein>
    <recommendedName>
        <fullName evidence="2">L-ribulose-5-phosphate 3-epimerase</fullName>
    </recommendedName>
</protein>
<dbReference type="RefSeq" id="WP_171002267.1">
    <property type="nucleotide sequence ID" value="NZ_BJDI01000001.1"/>
</dbReference>
<reference evidence="5" key="1">
    <citation type="journal article" date="2019" name="Int. J. Syst. Evol. Microbiol.">
        <title>The Global Catalogue of Microorganisms (GCM) 10K type strain sequencing project: providing services to taxonomists for standard genome sequencing and annotation.</title>
        <authorList>
            <consortium name="The Broad Institute Genomics Platform"/>
            <consortium name="The Broad Institute Genome Sequencing Center for Infectious Disease"/>
            <person name="Wu L."/>
            <person name="Ma J."/>
        </authorList>
    </citation>
    <scope>NUCLEOTIDE SEQUENCE [LARGE SCALE GENOMIC DNA]</scope>
    <source>
        <strain evidence="5">CCM 8930</strain>
    </source>
</reference>
<accession>A0ABW1SGH9</accession>
<evidence type="ECO:0000313" key="4">
    <source>
        <dbReference type="EMBL" id="MFC6200681.1"/>
    </source>
</evidence>
<feature type="domain" description="Xylose isomerase-like TIM barrel" evidence="3">
    <location>
        <begin position="19"/>
        <end position="273"/>
    </location>
</feature>
<gene>
    <name evidence="4" type="ORF">ACFP1L_02070</name>
</gene>
<dbReference type="PANTHER" id="PTHR43489">
    <property type="entry name" value="ISOMERASE"/>
    <property type="match status" value="1"/>
</dbReference>
<dbReference type="Gene3D" id="3.20.20.150">
    <property type="entry name" value="Divalent-metal-dependent TIM barrel enzymes"/>
    <property type="match status" value="1"/>
</dbReference>